<dbReference type="Gene3D" id="1.10.443.10">
    <property type="entry name" value="Intergrase catalytic core"/>
    <property type="match status" value="1"/>
</dbReference>
<dbReference type="Pfam" id="PF00589">
    <property type="entry name" value="Phage_integrase"/>
    <property type="match status" value="1"/>
</dbReference>
<gene>
    <name evidence="7" type="ORF">SAMN06295909_3547</name>
</gene>
<dbReference type="PANTHER" id="PTHR30349:SF91">
    <property type="entry name" value="INTA PROTEIN"/>
    <property type="match status" value="1"/>
</dbReference>
<dbReference type="PANTHER" id="PTHR30349">
    <property type="entry name" value="PHAGE INTEGRASE-RELATED"/>
    <property type="match status" value="1"/>
</dbReference>
<evidence type="ECO:0000313" key="7">
    <source>
        <dbReference type="EMBL" id="SMQ74175.1"/>
    </source>
</evidence>
<evidence type="ECO:0000259" key="6">
    <source>
        <dbReference type="PROSITE" id="PS51900"/>
    </source>
</evidence>
<keyword evidence="2 4" id="KW-0238">DNA-binding</keyword>
<dbReference type="InterPro" id="IPR002104">
    <property type="entry name" value="Integrase_catalytic"/>
</dbReference>
<dbReference type="InterPro" id="IPR011010">
    <property type="entry name" value="DNA_brk_join_enz"/>
</dbReference>
<evidence type="ECO:0000256" key="1">
    <source>
        <dbReference type="ARBA" id="ARBA00022908"/>
    </source>
</evidence>
<sequence>MSQRANGEGSIYKRDDGQWTGAAYVLAANGARKRRTVYGHTKAQVAAKLRDLITQTDAGVPTAVSGWTVRTYSEHWLTHIAPSVLRPTTRANYEWVLHKHVLPSLGTKKLEQLTPQQVREMHTDIARTGVSAHTVRLAHAVLRSILAEAAREQRIGRNVASLVRAPKIEHQEVDPWTAEEASTFMESSRDSQFAELYVLALTLGLRRGELLGLRWADINAERTQLRIRQTAHRAGTGQGISIGPTKTARSRRTLPLPARAMTALKTRAANQLSDQRAAGGAWTDSGLVFTTRTGTPIEPSNLRRSFDKEITAADVRRIRFHDMRHTCASLLLAQGVQMRTVMEILGHANMAITSDIYSHVAPTTLRNASDAMNAALDSPAAGPE</sequence>
<dbReference type="PROSITE" id="PS51898">
    <property type="entry name" value="TYR_RECOMBINASE"/>
    <property type="match status" value="1"/>
</dbReference>
<evidence type="ECO:0000256" key="3">
    <source>
        <dbReference type="ARBA" id="ARBA00023172"/>
    </source>
</evidence>
<keyword evidence="8" id="KW-1185">Reference proteome</keyword>
<comment type="caution">
    <text evidence="7">The sequence shown here is derived from an EMBL/GenBank/DDBJ whole genome shotgun (WGS) entry which is preliminary data.</text>
</comment>
<dbReference type="RefSeq" id="WP_086475089.1">
    <property type="nucleotide sequence ID" value="NZ_FXWJ01000005.1"/>
</dbReference>
<evidence type="ECO:0000313" key="8">
    <source>
        <dbReference type="Proteomes" id="UP000194464"/>
    </source>
</evidence>
<dbReference type="InterPro" id="IPR050090">
    <property type="entry name" value="Tyrosine_recombinase_XerCD"/>
</dbReference>
<dbReference type="Gene3D" id="1.10.150.130">
    <property type="match status" value="1"/>
</dbReference>
<dbReference type="InterPro" id="IPR044068">
    <property type="entry name" value="CB"/>
</dbReference>
<proteinExistence type="predicted"/>
<dbReference type="InterPro" id="IPR004107">
    <property type="entry name" value="Integrase_SAM-like_N"/>
</dbReference>
<evidence type="ECO:0000256" key="2">
    <source>
        <dbReference type="ARBA" id="ARBA00023125"/>
    </source>
</evidence>
<dbReference type="Proteomes" id="UP000194464">
    <property type="component" value="Unassembled WGS sequence"/>
</dbReference>
<organism evidence="7 8">
    <name type="scientific">Plantibacter elymi</name>
    <name type="common">nom. nud.</name>
    <dbReference type="NCBI Taxonomy" id="199708"/>
    <lineage>
        <taxon>Bacteria</taxon>
        <taxon>Bacillati</taxon>
        <taxon>Actinomycetota</taxon>
        <taxon>Actinomycetes</taxon>
        <taxon>Micrococcales</taxon>
        <taxon>Microbacteriaceae</taxon>
        <taxon>Plantibacter</taxon>
    </lineage>
</organism>
<feature type="domain" description="Tyr recombinase" evidence="5">
    <location>
        <begin position="171"/>
        <end position="370"/>
    </location>
</feature>
<evidence type="ECO:0000259" key="5">
    <source>
        <dbReference type="PROSITE" id="PS51898"/>
    </source>
</evidence>
<accession>A0ABY1RI40</accession>
<dbReference type="SUPFAM" id="SSF56349">
    <property type="entry name" value="DNA breaking-rejoining enzymes"/>
    <property type="match status" value="1"/>
</dbReference>
<dbReference type="InterPro" id="IPR010998">
    <property type="entry name" value="Integrase_recombinase_N"/>
</dbReference>
<dbReference type="EMBL" id="FXWJ01000005">
    <property type="protein sequence ID" value="SMQ74175.1"/>
    <property type="molecule type" value="Genomic_DNA"/>
</dbReference>
<evidence type="ECO:0000256" key="4">
    <source>
        <dbReference type="PROSITE-ProRule" id="PRU01248"/>
    </source>
</evidence>
<name>A0ABY1RI40_9MICO</name>
<keyword evidence="3" id="KW-0233">DNA recombination</keyword>
<protein>
    <submittedName>
        <fullName evidence="7">Site-specific recombinase XerD</fullName>
    </submittedName>
</protein>
<dbReference type="PROSITE" id="PS51900">
    <property type="entry name" value="CB"/>
    <property type="match status" value="1"/>
</dbReference>
<dbReference type="Pfam" id="PF14659">
    <property type="entry name" value="Phage_int_SAM_3"/>
    <property type="match status" value="1"/>
</dbReference>
<keyword evidence="1" id="KW-0229">DNA integration</keyword>
<reference evidence="7 8" key="1">
    <citation type="submission" date="2017-04" db="EMBL/GenBank/DDBJ databases">
        <authorList>
            <person name="Varghese N."/>
            <person name="Submissions S."/>
        </authorList>
    </citation>
    <scope>NUCLEOTIDE SEQUENCE [LARGE SCALE GENOMIC DNA]</scope>
    <source>
        <strain evidence="7 8">VKM Ac-1784</strain>
    </source>
</reference>
<dbReference type="InterPro" id="IPR013762">
    <property type="entry name" value="Integrase-like_cat_sf"/>
</dbReference>
<dbReference type="CDD" id="cd01189">
    <property type="entry name" value="INT_ICEBs1_C_like"/>
    <property type="match status" value="1"/>
</dbReference>
<feature type="domain" description="Core-binding (CB)" evidence="6">
    <location>
        <begin position="67"/>
        <end position="150"/>
    </location>
</feature>